<keyword evidence="3" id="KW-0862">Zinc</keyword>
<dbReference type="Gene3D" id="3.30.479.10">
    <property type="entry name" value="6-pyruvoyl tetrahydropterin synthase/QueD"/>
    <property type="match status" value="1"/>
</dbReference>
<dbReference type="Pfam" id="PF01242">
    <property type="entry name" value="PTPS"/>
    <property type="match status" value="1"/>
</dbReference>
<dbReference type="PANTHER" id="PTHR12589">
    <property type="entry name" value="PYRUVOYL TETRAHYDROBIOPTERIN SYNTHASE"/>
    <property type="match status" value="1"/>
</dbReference>
<comment type="caution">
    <text evidence="5">The sequence shown here is derived from an EMBL/GenBank/DDBJ whole genome shotgun (WGS) entry which is preliminary data.</text>
</comment>
<gene>
    <name evidence="5" type="ORF">S03H2_36019</name>
</gene>
<keyword evidence="2" id="KW-0479">Metal-binding</keyword>
<dbReference type="PANTHER" id="PTHR12589:SF7">
    <property type="entry name" value="6-PYRUVOYL TETRAHYDROBIOPTERIN SYNTHASE"/>
    <property type="match status" value="1"/>
</dbReference>
<evidence type="ECO:0000256" key="2">
    <source>
        <dbReference type="ARBA" id="ARBA00022723"/>
    </source>
</evidence>
<sequence length="145" mass="16673">QVMIDSKDFEMIYFSEKFEFAATHKLWNDNFSEERNFEVFGKCANPTGHGHNYVVEVTIKRPVSGNGFCIGDFERIVNDELIKVVDHKNLNADVAEFRKTNPTVENIAAFAWDKLMGKFGEVRQNAGLHCVTVWETDKTYCSYYG</sequence>
<evidence type="ECO:0000256" key="3">
    <source>
        <dbReference type="ARBA" id="ARBA00022833"/>
    </source>
</evidence>
<dbReference type="AlphaFoldDB" id="X1G3Y7"/>
<dbReference type="InterPro" id="IPR007115">
    <property type="entry name" value="6-PTP_synth/QueD"/>
</dbReference>
<evidence type="ECO:0000313" key="5">
    <source>
        <dbReference type="EMBL" id="GAH52626.1"/>
    </source>
</evidence>
<evidence type="ECO:0008006" key="6">
    <source>
        <dbReference type="Google" id="ProtNLM"/>
    </source>
</evidence>
<proteinExistence type="predicted"/>
<keyword evidence="4" id="KW-0456">Lyase</keyword>
<dbReference type="GO" id="GO:0016829">
    <property type="term" value="F:lyase activity"/>
    <property type="evidence" value="ECO:0007669"/>
    <property type="project" value="UniProtKB-KW"/>
</dbReference>
<dbReference type="InterPro" id="IPR038418">
    <property type="entry name" value="6-PTP_synth/QueD_sf"/>
</dbReference>
<evidence type="ECO:0000256" key="4">
    <source>
        <dbReference type="ARBA" id="ARBA00023239"/>
    </source>
</evidence>
<dbReference type="GO" id="GO:0046872">
    <property type="term" value="F:metal ion binding"/>
    <property type="evidence" value="ECO:0007669"/>
    <property type="project" value="UniProtKB-KW"/>
</dbReference>
<comment type="cofactor">
    <cofactor evidence="1">
        <name>Zn(2+)</name>
        <dbReference type="ChEBI" id="CHEBI:29105"/>
    </cofactor>
</comment>
<accession>X1G3Y7</accession>
<feature type="non-terminal residue" evidence="5">
    <location>
        <position position="1"/>
    </location>
</feature>
<organism evidence="5">
    <name type="scientific">marine sediment metagenome</name>
    <dbReference type="NCBI Taxonomy" id="412755"/>
    <lineage>
        <taxon>unclassified sequences</taxon>
        <taxon>metagenomes</taxon>
        <taxon>ecological metagenomes</taxon>
    </lineage>
</organism>
<protein>
    <recommendedName>
        <fullName evidence="6">6-pyruvoyl tetrahydrobiopterin synthase</fullName>
    </recommendedName>
</protein>
<name>X1G3Y7_9ZZZZ</name>
<reference evidence="5" key="1">
    <citation type="journal article" date="2014" name="Front. Microbiol.">
        <title>High frequency of phylogenetically diverse reductive dehalogenase-homologous genes in deep subseafloor sedimentary metagenomes.</title>
        <authorList>
            <person name="Kawai M."/>
            <person name="Futagami T."/>
            <person name="Toyoda A."/>
            <person name="Takaki Y."/>
            <person name="Nishi S."/>
            <person name="Hori S."/>
            <person name="Arai W."/>
            <person name="Tsubouchi T."/>
            <person name="Morono Y."/>
            <person name="Uchiyama I."/>
            <person name="Ito T."/>
            <person name="Fujiyama A."/>
            <person name="Inagaki F."/>
            <person name="Takami H."/>
        </authorList>
    </citation>
    <scope>NUCLEOTIDE SEQUENCE</scope>
    <source>
        <strain evidence="5">Expedition CK06-06</strain>
    </source>
</reference>
<dbReference type="SUPFAM" id="SSF55620">
    <property type="entry name" value="Tetrahydrobiopterin biosynthesis enzymes-like"/>
    <property type="match status" value="1"/>
</dbReference>
<dbReference type="EMBL" id="BARU01022077">
    <property type="protein sequence ID" value="GAH52626.1"/>
    <property type="molecule type" value="Genomic_DNA"/>
</dbReference>
<evidence type="ECO:0000256" key="1">
    <source>
        <dbReference type="ARBA" id="ARBA00001947"/>
    </source>
</evidence>